<dbReference type="OrthoDB" id="3023257at2759"/>
<dbReference type="Proteomes" id="UP000807306">
    <property type="component" value="Unassembled WGS sequence"/>
</dbReference>
<organism evidence="1 2">
    <name type="scientific">Crepidotus variabilis</name>
    <dbReference type="NCBI Taxonomy" id="179855"/>
    <lineage>
        <taxon>Eukaryota</taxon>
        <taxon>Fungi</taxon>
        <taxon>Dikarya</taxon>
        <taxon>Basidiomycota</taxon>
        <taxon>Agaricomycotina</taxon>
        <taxon>Agaricomycetes</taxon>
        <taxon>Agaricomycetidae</taxon>
        <taxon>Agaricales</taxon>
        <taxon>Agaricineae</taxon>
        <taxon>Crepidotaceae</taxon>
        <taxon>Crepidotus</taxon>
    </lineage>
</organism>
<dbReference type="AlphaFoldDB" id="A0A9P6EDB8"/>
<protein>
    <submittedName>
        <fullName evidence="1">Uncharacterized protein</fullName>
    </submittedName>
</protein>
<sequence length="115" mass="13048">MYVNCCTTTYVSCIFTTTQVKKQVSKWKEHKDNKQKSHLQLEWEVQVVKYTAYLYKKTSVHGNASTGITAPLLSKGIPLFGPWFIPPGYMPALKQGNIKSIKPPRHPLTPFHIGT</sequence>
<comment type="caution">
    <text evidence="1">The sequence shown here is derived from an EMBL/GenBank/DDBJ whole genome shotgun (WGS) entry which is preliminary data.</text>
</comment>
<gene>
    <name evidence="1" type="ORF">CPB83DRAFT_769755</name>
</gene>
<name>A0A9P6EDB8_9AGAR</name>
<accession>A0A9P6EDB8</accession>
<keyword evidence="2" id="KW-1185">Reference proteome</keyword>
<dbReference type="EMBL" id="MU157868">
    <property type="protein sequence ID" value="KAF9526719.1"/>
    <property type="molecule type" value="Genomic_DNA"/>
</dbReference>
<proteinExistence type="predicted"/>
<reference evidence="1" key="1">
    <citation type="submission" date="2020-11" db="EMBL/GenBank/DDBJ databases">
        <authorList>
            <consortium name="DOE Joint Genome Institute"/>
            <person name="Ahrendt S."/>
            <person name="Riley R."/>
            <person name="Andreopoulos W."/>
            <person name="Labutti K."/>
            <person name="Pangilinan J."/>
            <person name="Ruiz-Duenas F.J."/>
            <person name="Barrasa J.M."/>
            <person name="Sanchez-Garcia M."/>
            <person name="Camarero S."/>
            <person name="Miyauchi S."/>
            <person name="Serrano A."/>
            <person name="Linde D."/>
            <person name="Babiker R."/>
            <person name="Drula E."/>
            <person name="Ayuso-Fernandez I."/>
            <person name="Pacheco R."/>
            <person name="Padilla G."/>
            <person name="Ferreira P."/>
            <person name="Barriuso J."/>
            <person name="Kellner H."/>
            <person name="Castanera R."/>
            <person name="Alfaro M."/>
            <person name="Ramirez L."/>
            <person name="Pisabarro A.G."/>
            <person name="Kuo A."/>
            <person name="Tritt A."/>
            <person name="Lipzen A."/>
            <person name="He G."/>
            <person name="Yan M."/>
            <person name="Ng V."/>
            <person name="Cullen D."/>
            <person name="Martin F."/>
            <person name="Rosso M.-N."/>
            <person name="Henrissat B."/>
            <person name="Hibbett D."/>
            <person name="Martinez A.T."/>
            <person name="Grigoriev I.V."/>
        </authorList>
    </citation>
    <scope>NUCLEOTIDE SEQUENCE</scope>
    <source>
        <strain evidence="1">CBS 506.95</strain>
    </source>
</reference>
<evidence type="ECO:0000313" key="1">
    <source>
        <dbReference type="EMBL" id="KAF9526719.1"/>
    </source>
</evidence>
<evidence type="ECO:0000313" key="2">
    <source>
        <dbReference type="Proteomes" id="UP000807306"/>
    </source>
</evidence>